<proteinExistence type="predicted"/>
<dbReference type="Proteomes" id="UP000289805">
    <property type="component" value="Unassembled WGS sequence"/>
</dbReference>
<keyword evidence="6" id="KW-1185">Reference proteome</keyword>
<comment type="caution">
    <text evidence="4">The sequence shown here is derived from an EMBL/GenBank/DDBJ whole genome shotgun (WGS) entry which is preliminary data.</text>
</comment>
<keyword evidence="2" id="KW-0472">Membrane</keyword>
<feature type="region of interest" description="Disordered" evidence="1">
    <location>
        <begin position="1"/>
        <end position="20"/>
    </location>
</feature>
<keyword evidence="2" id="KW-1133">Transmembrane helix</keyword>
<dbReference type="EMBL" id="SDJR01000001">
    <property type="protein sequence ID" value="RXR28036.1"/>
    <property type="molecule type" value="Genomic_DNA"/>
</dbReference>
<organism evidence="4 5">
    <name type="scientific">Oerskovia turbata</name>
    <dbReference type="NCBI Taxonomy" id="1713"/>
    <lineage>
        <taxon>Bacteria</taxon>
        <taxon>Bacillati</taxon>
        <taxon>Actinomycetota</taxon>
        <taxon>Actinomycetes</taxon>
        <taxon>Micrococcales</taxon>
        <taxon>Cellulomonadaceae</taxon>
        <taxon>Oerskovia</taxon>
    </lineage>
</organism>
<keyword evidence="2" id="KW-0812">Transmembrane</keyword>
<evidence type="ECO:0000256" key="1">
    <source>
        <dbReference type="SAM" id="MobiDB-lite"/>
    </source>
</evidence>
<dbReference type="EMBL" id="SDJQ01000006">
    <property type="protein sequence ID" value="RXR35955.1"/>
    <property type="molecule type" value="Genomic_DNA"/>
</dbReference>
<evidence type="ECO:0000313" key="5">
    <source>
        <dbReference type="Proteomes" id="UP000289805"/>
    </source>
</evidence>
<dbReference type="STRING" id="1713.GCA_000718325_01318"/>
<protein>
    <submittedName>
        <fullName evidence="4">Uncharacterized protein</fullName>
    </submittedName>
</protein>
<sequence length="166" mass="17633">MTATSTTEGPDGLPQHEDEPGDSRRWILYTAAALLAVAVGVLMAVLYHNYHAAQDREVAEQRAAELHAEFEAIGITAFDEDQIVAVLGADGGGFCTDPAALVKATANLGSTNGATGPGSRPSLVDERRLAGDRLVIEVYCPDQLDEFDAYVDSLNLDSSTTHQEDS</sequence>
<gene>
    <name evidence="3" type="ORF">EQW73_01710</name>
    <name evidence="4" type="ORF">EQW78_04045</name>
</gene>
<reference evidence="5 6" key="1">
    <citation type="submission" date="2019-01" db="EMBL/GenBank/DDBJ databases">
        <title>Oerskovia turbata Genome sequencing and assembly.</title>
        <authorList>
            <person name="Dou T."/>
        </authorList>
    </citation>
    <scope>NUCLEOTIDE SEQUENCE [LARGE SCALE GENOMIC DNA]</scope>
    <source>
        <strain evidence="4 5">JCM12123</strain>
        <strain evidence="3 6">JCM3160</strain>
    </source>
</reference>
<accession>A0A4Q1L179</accession>
<dbReference type="RefSeq" id="WP_051702825.1">
    <property type="nucleotide sequence ID" value="NZ_JOFV01000005.1"/>
</dbReference>
<name>A0A4Q1L179_9CELL</name>
<dbReference type="Proteomes" id="UP000290517">
    <property type="component" value="Unassembled WGS sequence"/>
</dbReference>
<evidence type="ECO:0000313" key="6">
    <source>
        <dbReference type="Proteomes" id="UP000290517"/>
    </source>
</evidence>
<dbReference type="AlphaFoldDB" id="A0A4Q1L179"/>
<feature type="transmembrane region" description="Helical" evidence="2">
    <location>
        <begin position="26"/>
        <end position="47"/>
    </location>
</feature>
<evidence type="ECO:0000313" key="3">
    <source>
        <dbReference type="EMBL" id="RXR28036.1"/>
    </source>
</evidence>
<evidence type="ECO:0000256" key="2">
    <source>
        <dbReference type="SAM" id="Phobius"/>
    </source>
</evidence>
<dbReference type="OrthoDB" id="3628158at2"/>
<evidence type="ECO:0000313" key="4">
    <source>
        <dbReference type="EMBL" id="RXR35955.1"/>
    </source>
</evidence>